<dbReference type="OrthoDB" id="9937647at2"/>
<sequence>MHAHTHCPHCNAPAAKVPSRSLRTLVVVGAWTATLAFVFGGISLGPGIVVALPIIVLGGVATITGAHIWAYGDRACYACGKMVEVGGVPVDPSAEPERLIAA</sequence>
<feature type="transmembrane region" description="Helical" evidence="1">
    <location>
        <begin position="50"/>
        <end position="72"/>
    </location>
</feature>
<name>A0A2S9XP07_9BACT</name>
<evidence type="ECO:0000313" key="2">
    <source>
        <dbReference type="EMBL" id="PRP94604.1"/>
    </source>
</evidence>
<proteinExistence type="predicted"/>
<dbReference type="RefSeq" id="WP_106393365.1">
    <property type="nucleotide sequence ID" value="NZ_PVNK01000176.1"/>
</dbReference>
<gene>
    <name evidence="2" type="ORF">ENSA5_40710</name>
</gene>
<dbReference type="Proteomes" id="UP000237968">
    <property type="component" value="Unassembled WGS sequence"/>
</dbReference>
<protein>
    <submittedName>
        <fullName evidence="2">Uncharacterized protein</fullName>
    </submittedName>
</protein>
<comment type="caution">
    <text evidence="2">The sequence shown here is derived from an EMBL/GenBank/DDBJ whole genome shotgun (WGS) entry which is preliminary data.</text>
</comment>
<keyword evidence="1" id="KW-0812">Transmembrane</keyword>
<accession>A0A2S9XP07</accession>
<organism evidence="2 3">
    <name type="scientific">Enhygromyxa salina</name>
    <dbReference type="NCBI Taxonomy" id="215803"/>
    <lineage>
        <taxon>Bacteria</taxon>
        <taxon>Pseudomonadati</taxon>
        <taxon>Myxococcota</taxon>
        <taxon>Polyangia</taxon>
        <taxon>Nannocystales</taxon>
        <taxon>Nannocystaceae</taxon>
        <taxon>Enhygromyxa</taxon>
    </lineage>
</organism>
<keyword evidence="1" id="KW-1133">Transmembrane helix</keyword>
<keyword evidence="1" id="KW-0472">Membrane</keyword>
<feature type="transmembrane region" description="Helical" evidence="1">
    <location>
        <begin position="25"/>
        <end position="44"/>
    </location>
</feature>
<keyword evidence="3" id="KW-1185">Reference proteome</keyword>
<evidence type="ECO:0000313" key="3">
    <source>
        <dbReference type="Proteomes" id="UP000237968"/>
    </source>
</evidence>
<evidence type="ECO:0000256" key="1">
    <source>
        <dbReference type="SAM" id="Phobius"/>
    </source>
</evidence>
<reference evidence="2 3" key="1">
    <citation type="submission" date="2018-03" db="EMBL/GenBank/DDBJ databases">
        <title>Draft Genome Sequences of the Obligatory Marine Myxobacteria Enhygromyxa salina SWB005.</title>
        <authorList>
            <person name="Poehlein A."/>
            <person name="Moghaddam J.A."/>
            <person name="Harms H."/>
            <person name="Alanjari M."/>
            <person name="Koenig G.M."/>
            <person name="Daniel R."/>
            <person name="Schaeberle T.F."/>
        </authorList>
    </citation>
    <scope>NUCLEOTIDE SEQUENCE [LARGE SCALE GENOMIC DNA]</scope>
    <source>
        <strain evidence="2 3">SWB005</strain>
    </source>
</reference>
<dbReference type="AlphaFoldDB" id="A0A2S9XP07"/>
<dbReference type="EMBL" id="PVNK01000176">
    <property type="protein sequence ID" value="PRP94604.1"/>
    <property type="molecule type" value="Genomic_DNA"/>
</dbReference>